<dbReference type="InterPro" id="IPR050796">
    <property type="entry name" value="SCF_F-box_component"/>
</dbReference>
<proteinExistence type="predicted"/>
<accession>A0A151RKW3</accession>
<evidence type="ECO:0000256" key="1">
    <source>
        <dbReference type="SAM" id="Phobius"/>
    </source>
</evidence>
<dbReference type="InterPro" id="IPR017451">
    <property type="entry name" value="F-box-assoc_interact_dom"/>
</dbReference>
<reference evidence="3" key="1">
    <citation type="journal article" date="2012" name="Nat. Biotechnol.">
        <title>Draft genome sequence of pigeonpea (Cajanus cajan), an orphan legume crop of resource-poor farmers.</title>
        <authorList>
            <person name="Varshney R.K."/>
            <person name="Chen W."/>
            <person name="Li Y."/>
            <person name="Bharti A.K."/>
            <person name="Saxena R.K."/>
            <person name="Schlueter J.A."/>
            <person name="Donoghue M.T."/>
            <person name="Azam S."/>
            <person name="Fan G."/>
            <person name="Whaley A.M."/>
            <person name="Farmer A.D."/>
            <person name="Sheridan J."/>
            <person name="Iwata A."/>
            <person name="Tuteja R."/>
            <person name="Penmetsa R.V."/>
            <person name="Wu W."/>
            <person name="Upadhyaya H.D."/>
            <person name="Yang S.P."/>
            <person name="Shah T."/>
            <person name="Saxena K.B."/>
            <person name="Michael T."/>
            <person name="McCombie W.R."/>
            <person name="Yang B."/>
            <person name="Zhang G."/>
            <person name="Yang H."/>
            <person name="Wang J."/>
            <person name="Spillane C."/>
            <person name="Cook D.R."/>
            <person name="May G.D."/>
            <person name="Xu X."/>
            <person name="Jackson S.A."/>
        </authorList>
    </citation>
    <scope>NUCLEOTIDE SEQUENCE [LARGE SCALE GENOMIC DNA]</scope>
</reference>
<protein>
    <submittedName>
        <fullName evidence="3">F-box/kelch-repeat protein At3g06240 family</fullName>
    </submittedName>
</protein>
<sequence>MCRDCFYLNVWNPSTGLHKRINNVPMSMLDAHLFGIGYDSSSDDYVVVIITLSRGSERLCTEVHCFTLKTNSWNCIESTVLYDYVGCPLEQGSFLNGALHWVVNKSYDDVWVIIAFDVMEKRLSEIPLPRDLARSKSIYHVKIMGECLCLYSVRSEPWIMKEYKVHSSWTKLFILRSNYYPHSGFFNQHVDIVRFGRSPHGIYSGSNYYPHSGFFNQHVDIVFSTSMWILSALDAVLTVLLLAMARMPPQNASTQGRYPHPYIWHVSFSFLTDVGLHTGWKTFET</sequence>
<evidence type="ECO:0000259" key="2">
    <source>
        <dbReference type="Pfam" id="PF07734"/>
    </source>
</evidence>
<keyword evidence="1" id="KW-1133">Transmembrane helix</keyword>
<keyword evidence="4" id="KW-1185">Reference proteome</keyword>
<keyword evidence="1" id="KW-0812">Transmembrane</keyword>
<organism evidence="3 4">
    <name type="scientific">Cajanus cajan</name>
    <name type="common">Pigeon pea</name>
    <name type="synonym">Cajanus indicus</name>
    <dbReference type="NCBI Taxonomy" id="3821"/>
    <lineage>
        <taxon>Eukaryota</taxon>
        <taxon>Viridiplantae</taxon>
        <taxon>Streptophyta</taxon>
        <taxon>Embryophyta</taxon>
        <taxon>Tracheophyta</taxon>
        <taxon>Spermatophyta</taxon>
        <taxon>Magnoliopsida</taxon>
        <taxon>eudicotyledons</taxon>
        <taxon>Gunneridae</taxon>
        <taxon>Pentapetalae</taxon>
        <taxon>rosids</taxon>
        <taxon>fabids</taxon>
        <taxon>Fabales</taxon>
        <taxon>Fabaceae</taxon>
        <taxon>Papilionoideae</taxon>
        <taxon>50 kb inversion clade</taxon>
        <taxon>NPAAA clade</taxon>
        <taxon>indigoferoid/millettioid clade</taxon>
        <taxon>Phaseoleae</taxon>
        <taxon>Cajanus</taxon>
    </lineage>
</organism>
<feature type="transmembrane region" description="Helical" evidence="1">
    <location>
        <begin position="221"/>
        <end position="243"/>
    </location>
</feature>
<dbReference type="Gramene" id="C.cajan_33122.t">
    <property type="protein sequence ID" value="C.cajan_33122.t.cds1"/>
    <property type="gene ID" value="C.cajan_33122"/>
</dbReference>
<name>A0A151RKW3_CAJCA</name>
<dbReference type="Proteomes" id="UP000075243">
    <property type="component" value="Unassembled WGS sequence"/>
</dbReference>
<keyword evidence="1" id="KW-0472">Membrane</keyword>
<evidence type="ECO:0000313" key="4">
    <source>
        <dbReference type="Proteomes" id="UP000075243"/>
    </source>
</evidence>
<dbReference type="EMBL" id="KQ483679">
    <property type="protein sequence ID" value="KYP43182.1"/>
    <property type="molecule type" value="Genomic_DNA"/>
</dbReference>
<feature type="domain" description="F-box associated beta-propeller type 1" evidence="2">
    <location>
        <begin position="8"/>
        <end position="182"/>
    </location>
</feature>
<dbReference type="OMA" id="FFNQHVD"/>
<dbReference type="Pfam" id="PF07734">
    <property type="entry name" value="FBA_1"/>
    <property type="match status" value="1"/>
</dbReference>
<dbReference type="PANTHER" id="PTHR31672">
    <property type="entry name" value="BNACNNG10540D PROTEIN"/>
    <property type="match status" value="1"/>
</dbReference>
<gene>
    <name evidence="3" type="ORF">KK1_035374</name>
</gene>
<dbReference type="NCBIfam" id="TIGR01640">
    <property type="entry name" value="F_box_assoc_1"/>
    <property type="match status" value="1"/>
</dbReference>
<dbReference type="InterPro" id="IPR006527">
    <property type="entry name" value="F-box-assoc_dom_typ1"/>
</dbReference>
<evidence type="ECO:0000313" key="3">
    <source>
        <dbReference type="EMBL" id="KYP43182.1"/>
    </source>
</evidence>
<dbReference type="PANTHER" id="PTHR31672:SF13">
    <property type="entry name" value="F-BOX PROTEIN CPR30-LIKE"/>
    <property type="match status" value="1"/>
</dbReference>
<dbReference type="AlphaFoldDB" id="A0A151RKW3"/>